<evidence type="ECO:0000313" key="1">
    <source>
        <dbReference type="EMBL" id="QPF14194.1"/>
    </source>
</evidence>
<dbReference type="CDD" id="cd02423">
    <property type="entry name" value="Peptidase_C39G"/>
    <property type="match status" value="1"/>
</dbReference>
<dbReference type="GO" id="GO:0006508">
    <property type="term" value="P:proteolysis"/>
    <property type="evidence" value="ECO:0007669"/>
    <property type="project" value="InterPro"/>
</dbReference>
<name>A0A5P3MEC4_ACIBA</name>
<dbReference type="Pfam" id="PF03412">
    <property type="entry name" value="Peptidase_C39"/>
    <property type="match status" value="1"/>
</dbReference>
<organism evidence="1 2">
    <name type="scientific">Acinetobacter baumannii</name>
    <dbReference type="NCBI Taxonomy" id="470"/>
    <lineage>
        <taxon>Bacteria</taxon>
        <taxon>Pseudomonadati</taxon>
        <taxon>Pseudomonadota</taxon>
        <taxon>Gammaproteobacteria</taxon>
        <taxon>Moraxellales</taxon>
        <taxon>Moraxellaceae</taxon>
        <taxon>Acinetobacter</taxon>
        <taxon>Acinetobacter calcoaceticus/baumannii complex</taxon>
    </lineage>
</organism>
<evidence type="ECO:0000313" key="2">
    <source>
        <dbReference type="Proteomes" id="UP000594659"/>
    </source>
</evidence>
<reference evidence="1 2" key="1">
    <citation type="submission" date="2020-09" db="EMBL/GenBank/DDBJ databases">
        <title>Resistance determinants and their genetic context in bacteria from a longitudinal study of pigs reared under conventional and antibiotic-free husbandry practices.</title>
        <authorList>
            <person name="Poulin-Laprade D."/>
            <person name="Brouard J.-S."/>
            <person name="Gagnon N."/>
            <person name="Turcotte A."/>
            <person name="Langlois A."/>
            <person name="Matte J.J."/>
            <person name="Carrillo C.D."/>
            <person name="Zaheer R."/>
            <person name="McAllister T."/>
            <person name="Topp E."/>
            <person name="Talbot G."/>
        </authorList>
    </citation>
    <scope>NUCLEOTIDE SEQUENCE [LARGE SCALE GENOMIC DNA]</scope>
    <source>
        <strain evidence="1 2">Res13-Abat-PEA21-P4-01-A</strain>
    </source>
</reference>
<dbReference type="AlphaFoldDB" id="A0A5P3MEC4"/>
<dbReference type="GO" id="GO:0005524">
    <property type="term" value="F:ATP binding"/>
    <property type="evidence" value="ECO:0007669"/>
    <property type="project" value="InterPro"/>
</dbReference>
<sequence>MYIKIILLLSLYPALSHSASIYFNEYHNGIKVESWKDLRDKDIVKQDLDFSCGAASIATLLNGYYNQKVTEEEVLKIMDKGDMMASFDDMQKALDKLGFRAKGYAVSLETLEKLKIPVIAYIKHRKNDHFTVISGINNNFVRISDPSLGKRVLSTYQFQEMWETRADNHLKGKILVILPKDQSSNSSFFTKNVKQPTTQAIKFLASER</sequence>
<dbReference type="GO" id="GO:0016020">
    <property type="term" value="C:membrane"/>
    <property type="evidence" value="ECO:0007669"/>
    <property type="project" value="InterPro"/>
</dbReference>
<dbReference type="Proteomes" id="UP000594659">
    <property type="component" value="Chromosome"/>
</dbReference>
<gene>
    <name evidence="1" type="ORF">IMO23_04450</name>
</gene>
<dbReference type="EMBL" id="CP062919">
    <property type="protein sequence ID" value="QPF14194.1"/>
    <property type="molecule type" value="Genomic_DNA"/>
</dbReference>
<dbReference type="RefSeq" id="WP_151000675.1">
    <property type="nucleotide sequence ID" value="NZ_CP062919.1"/>
</dbReference>
<proteinExistence type="predicted"/>
<dbReference type="Gene3D" id="3.90.70.10">
    <property type="entry name" value="Cysteine proteinases"/>
    <property type="match status" value="1"/>
</dbReference>
<dbReference type="GO" id="GO:0008233">
    <property type="term" value="F:peptidase activity"/>
    <property type="evidence" value="ECO:0007669"/>
    <property type="project" value="InterPro"/>
</dbReference>
<dbReference type="PROSITE" id="PS50990">
    <property type="entry name" value="PEPTIDASE_C39"/>
    <property type="match status" value="1"/>
</dbReference>
<accession>A0A5P3MEC4</accession>
<dbReference type="InterPro" id="IPR005074">
    <property type="entry name" value="Peptidase_C39"/>
</dbReference>
<protein>
    <submittedName>
        <fullName evidence="1">C39 family peptidase</fullName>
    </submittedName>
</protein>